<comment type="caution">
    <text evidence="1">The sequence shown here is derived from an EMBL/GenBank/DDBJ whole genome shotgun (WGS) entry which is preliminary data.</text>
</comment>
<dbReference type="EMBL" id="RAWE01000022">
    <property type="protein sequence ID" value="RKH05041.1"/>
    <property type="molecule type" value="Genomic_DNA"/>
</dbReference>
<reference evidence="2" key="1">
    <citation type="submission" date="2018-09" db="EMBL/GenBank/DDBJ databases">
        <authorList>
            <person name="Livingstone P.G."/>
            <person name="Whitworth D.E."/>
        </authorList>
    </citation>
    <scope>NUCLEOTIDE SEQUENCE [LARGE SCALE GENOMIC DNA]</scope>
    <source>
        <strain evidence="2">CA043D</strain>
    </source>
</reference>
<name>A0A3A8KLB1_9BACT</name>
<keyword evidence="2" id="KW-1185">Reference proteome</keyword>
<protein>
    <submittedName>
        <fullName evidence="1">Uncharacterized protein</fullName>
    </submittedName>
</protein>
<accession>A0A3A8KLB1</accession>
<evidence type="ECO:0000313" key="1">
    <source>
        <dbReference type="EMBL" id="RKH05041.1"/>
    </source>
</evidence>
<dbReference type="AlphaFoldDB" id="A0A3A8KLB1"/>
<proteinExistence type="predicted"/>
<dbReference type="RefSeq" id="WP_120602095.1">
    <property type="nucleotide sequence ID" value="NZ_RAWE01000022.1"/>
</dbReference>
<sequence length="126" mass="13335">MNEVVAAIILGVFPTAPQKRKLEKLRGPDGEFVGFPLKDVPSFIDGSTTGSGVPAALGIPVAIANRFKEAPGAVDLPVCRVEDLSKVLKKPLALATKRWKQLAKWASANGVELGEPSLILGHINRG</sequence>
<evidence type="ECO:0000313" key="2">
    <source>
        <dbReference type="Proteomes" id="UP000268313"/>
    </source>
</evidence>
<dbReference type="Proteomes" id="UP000268313">
    <property type="component" value="Unassembled WGS sequence"/>
</dbReference>
<organism evidence="1 2">
    <name type="scientific">Corallococcus carmarthensis</name>
    <dbReference type="NCBI Taxonomy" id="2316728"/>
    <lineage>
        <taxon>Bacteria</taxon>
        <taxon>Pseudomonadati</taxon>
        <taxon>Myxococcota</taxon>
        <taxon>Myxococcia</taxon>
        <taxon>Myxococcales</taxon>
        <taxon>Cystobacterineae</taxon>
        <taxon>Myxococcaceae</taxon>
        <taxon>Corallococcus</taxon>
    </lineage>
</organism>
<gene>
    <name evidence="1" type="ORF">D7X32_08970</name>
</gene>